<evidence type="ECO:0000256" key="10">
    <source>
        <dbReference type="SAM" id="MobiDB-lite"/>
    </source>
</evidence>
<comment type="caution">
    <text evidence="11">The sequence shown here is derived from an EMBL/GenBank/DDBJ whole genome shotgun (WGS) entry which is preliminary data.</text>
</comment>
<evidence type="ECO:0000256" key="4">
    <source>
        <dbReference type="ARBA" id="ARBA00022692"/>
    </source>
</evidence>
<dbReference type="HAMAP" id="MF_00236">
    <property type="entry name" value="TatA_E"/>
    <property type="match status" value="1"/>
</dbReference>
<feature type="compositionally biased region" description="Pro residues" evidence="10">
    <location>
        <begin position="78"/>
        <end position="88"/>
    </location>
</feature>
<dbReference type="GO" id="GO:0043953">
    <property type="term" value="P:protein transport by the Tat complex"/>
    <property type="evidence" value="ECO:0007669"/>
    <property type="project" value="UniProtKB-UniRule"/>
</dbReference>
<dbReference type="PRINTS" id="PR01506">
    <property type="entry name" value="TATBPROTEIN"/>
</dbReference>
<gene>
    <name evidence="9 11" type="primary">tatA</name>
    <name evidence="11" type="ORF">HRbin22_01929</name>
</gene>
<dbReference type="InterPro" id="IPR006312">
    <property type="entry name" value="TatA/E"/>
</dbReference>
<keyword evidence="2 9" id="KW-0813">Transport</keyword>
<keyword evidence="6 9" id="KW-1133">Transmembrane helix</keyword>
<dbReference type="Pfam" id="PF02416">
    <property type="entry name" value="TatA_B_E"/>
    <property type="match status" value="1"/>
</dbReference>
<accession>A0A2H5Y8D8</accession>
<keyword evidence="3 9" id="KW-1003">Cell membrane</keyword>
<name>A0A2H5Y8D8_9CHLR</name>
<comment type="subunit">
    <text evidence="9">Forms a complex with TatC.</text>
</comment>
<keyword evidence="4 9" id="KW-0812">Transmembrane</keyword>
<evidence type="ECO:0000313" key="12">
    <source>
        <dbReference type="Proteomes" id="UP000236642"/>
    </source>
</evidence>
<proteinExistence type="inferred from homology"/>
<evidence type="ECO:0000256" key="3">
    <source>
        <dbReference type="ARBA" id="ARBA00022475"/>
    </source>
</evidence>
<evidence type="ECO:0000256" key="6">
    <source>
        <dbReference type="ARBA" id="ARBA00022989"/>
    </source>
</evidence>
<feature type="region of interest" description="Disordered" evidence="10">
    <location>
        <begin position="43"/>
        <end position="88"/>
    </location>
</feature>
<sequence length="88" mass="9426">MFRIGAEELLLIFLLALLLFGPGRLSTIARELGQSVREFRRGLMEEPPEVPRSQSREPLGHAIAGSGEGKGEVRVQGPEPPGPPASAP</sequence>
<reference evidence="12" key="1">
    <citation type="submission" date="2017-09" db="EMBL/GenBank/DDBJ databases">
        <title>Metaegenomics of thermophilic ammonia-oxidizing enrichment culture.</title>
        <authorList>
            <person name="Kato S."/>
            <person name="Suzuki K."/>
        </authorList>
    </citation>
    <scope>NUCLEOTIDE SEQUENCE [LARGE SCALE GENOMIC DNA]</scope>
</reference>
<dbReference type="GO" id="GO:0008320">
    <property type="term" value="F:protein transmembrane transporter activity"/>
    <property type="evidence" value="ECO:0007669"/>
    <property type="project" value="UniProtKB-UniRule"/>
</dbReference>
<dbReference type="PANTHER" id="PTHR42982:SF1">
    <property type="entry name" value="SEC-INDEPENDENT PROTEIN TRANSLOCASE PROTEIN TATA"/>
    <property type="match status" value="1"/>
</dbReference>
<dbReference type="InterPro" id="IPR003369">
    <property type="entry name" value="TatA/B/E"/>
</dbReference>
<protein>
    <recommendedName>
        <fullName evidence="9">Sec-independent protein translocase protein TatA</fullName>
    </recommendedName>
</protein>
<dbReference type="GO" id="GO:0033281">
    <property type="term" value="C:TAT protein transport complex"/>
    <property type="evidence" value="ECO:0007669"/>
    <property type="project" value="UniProtKB-UniRule"/>
</dbReference>
<evidence type="ECO:0000256" key="7">
    <source>
        <dbReference type="ARBA" id="ARBA00023010"/>
    </source>
</evidence>
<comment type="function">
    <text evidence="9">Part of the twin-arginine translocation (Tat) system that transports large folded proteins containing a characteristic twin-arginine motif in their signal peptide across membranes. TatA could form the protein-conducting channel of the Tat system.</text>
</comment>
<evidence type="ECO:0000256" key="2">
    <source>
        <dbReference type="ARBA" id="ARBA00022448"/>
    </source>
</evidence>
<evidence type="ECO:0000256" key="8">
    <source>
        <dbReference type="ARBA" id="ARBA00023136"/>
    </source>
</evidence>
<organism evidence="11 12">
    <name type="scientific">Candidatus Thermoflexus japonica</name>
    <dbReference type="NCBI Taxonomy" id="2035417"/>
    <lineage>
        <taxon>Bacteria</taxon>
        <taxon>Bacillati</taxon>
        <taxon>Chloroflexota</taxon>
        <taxon>Thermoflexia</taxon>
        <taxon>Thermoflexales</taxon>
        <taxon>Thermoflexaceae</taxon>
        <taxon>Thermoflexus</taxon>
    </lineage>
</organism>
<evidence type="ECO:0000256" key="1">
    <source>
        <dbReference type="ARBA" id="ARBA00004162"/>
    </source>
</evidence>
<keyword evidence="5 9" id="KW-0653">Protein transport</keyword>
<comment type="similarity">
    <text evidence="9">Belongs to the TatA/E family.</text>
</comment>
<evidence type="ECO:0000256" key="9">
    <source>
        <dbReference type="HAMAP-Rule" id="MF_00236"/>
    </source>
</evidence>
<evidence type="ECO:0000256" key="5">
    <source>
        <dbReference type="ARBA" id="ARBA00022927"/>
    </source>
</evidence>
<dbReference type="PANTHER" id="PTHR42982">
    <property type="entry name" value="SEC-INDEPENDENT PROTEIN TRANSLOCASE PROTEIN TATA"/>
    <property type="match status" value="1"/>
</dbReference>
<dbReference type="Proteomes" id="UP000236642">
    <property type="component" value="Unassembled WGS sequence"/>
</dbReference>
<keyword evidence="8 9" id="KW-0472">Membrane</keyword>
<keyword evidence="7 9" id="KW-0811">Translocation</keyword>
<evidence type="ECO:0000313" key="11">
    <source>
        <dbReference type="EMBL" id="GBD09671.1"/>
    </source>
</evidence>
<dbReference type="Gene3D" id="1.20.5.3310">
    <property type="match status" value="1"/>
</dbReference>
<dbReference type="EMBL" id="BEHY01000057">
    <property type="protein sequence ID" value="GBD09671.1"/>
    <property type="molecule type" value="Genomic_DNA"/>
</dbReference>
<dbReference type="AlphaFoldDB" id="A0A2H5Y8D8"/>
<comment type="subcellular location">
    <subcellularLocation>
        <location evidence="1 9">Cell membrane</location>
        <topology evidence="1 9">Single-pass membrane protein</topology>
    </subcellularLocation>
</comment>